<sequence>MRLAVVFELLLILLIIAFAASNVIRDPSAFNRARLLKKVEKNAKRTKQETGASNSPTKYCNCSSSMCNCCRDFNIPVVSAKGPGCATISFLKDNEFGISMKYGDRILRNITIRGEKPQPVCMRLPGGVSKFCGRVYNIEKQGEQFKACLGLELRALENLEAALRVSCFRFGPEGLKVEAAEPFPPVVKQKGDKNEEEEEEDDDEYADDDDDDDDDFGLSDDDDDDDDSEDAADNDVDSADYTGFSALSSEFLEGFFGSDSSKKKRKKPQVKEKPYSHSSMHTIMSHKQESMQSQPVAQTMSQRPNVNKVKPTRVAPAVNPAANPPPVAVVAKVPAVKPTAAPLRNKVKVKVPVPSTTTTTTTERVTPSSIEPVVFVETTTPQPIAETTENTRGEDGNMEMVTSTMVSITSMQQLEEEEDEEDEEEEENEKAGGGGGGGLSTTTEMGTTEHTTETYTEREVTMSDRVDELKMENDKELLVSAAKIKDEDDEEEEEDDDDDDDVASVVDVTTLLDDDEDADHFGTNVDGKPPNKKKEEDILSGILDDDDDDDDEEEEENAKKKDQRTISLVEPQSPVVRQESVTTVKEVEQQPTTVEDSSTTTEEVKMTRPPLAGMRLFVLDPKHPSKTKVEYARSSRAHRRMRLPPLGMESQFS</sequence>
<accession>A0A482XDU3</accession>
<feature type="signal peptide" evidence="2">
    <location>
        <begin position="1"/>
        <end position="21"/>
    </location>
</feature>
<dbReference type="OrthoDB" id="5952164at2759"/>
<dbReference type="SUPFAM" id="SSF48371">
    <property type="entry name" value="ARM repeat"/>
    <property type="match status" value="1"/>
</dbReference>
<organism evidence="4 5">
    <name type="scientific">Laodelphax striatellus</name>
    <name type="common">Small brown planthopper</name>
    <name type="synonym">Delphax striatella</name>
    <dbReference type="NCBI Taxonomy" id="195883"/>
    <lineage>
        <taxon>Eukaryota</taxon>
        <taxon>Metazoa</taxon>
        <taxon>Ecdysozoa</taxon>
        <taxon>Arthropoda</taxon>
        <taxon>Hexapoda</taxon>
        <taxon>Insecta</taxon>
        <taxon>Pterygota</taxon>
        <taxon>Neoptera</taxon>
        <taxon>Paraneoptera</taxon>
        <taxon>Hemiptera</taxon>
        <taxon>Auchenorrhyncha</taxon>
        <taxon>Fulgoroidea</taxon>
        <taxon>Delphacidae</taxon>
        <taxon>Criomorphinae</taxon>
        <taxon>Laodelphax</taxon>
    </lineage>
</organism>
<feature type="region of interest" description="Disordered" evidence="1">
    <location>
        <begin position="258"/>
        <end position="306"/>
    </location>
</feature>
<feature type="compositionally biased region" description="Acidic residues" evidence="1">
    <location>
        <begin position="543"/>
        <end position="556"/>
    </location>
</feature>
<feature type="compositionally biased region" description="Polar residues" evidence="1">
    <location>
        <begin position="290"/>
        <end position="305"/>
    </location>
</feature>
<evidence type="ECO:0000256" key="2">
    <source>
        <dbReference type="SAM" id="SignalP"/>
    </source>
</evidence>
<feature type="region of interest" description="Disordered" evidence="1">
    <location>
        <begin position="625"/>
        <end position="653"/>
    </location>
</feature>
<feature type="compositionally biased region" description="Low complexity" evidence="1">
    <location>
        <begin position="440"/>
        <end position="449"/>
    </location>
</feature>
<dbReference type="PANTHER" id="PTHR36299">
    <property type="entry name" value="AGAP008005-PA"/>
    <property type="match status" value="1"/>
</dbReference>
<reference evidence="4 5" key="1">
    <citation type="journal article" date="2017" name="Gigascience">
        <title>Genome sequence of the small brown planthopper, Laodelphax striatellus.</title>
        <authorList>
            <person name="Zhu J."/>
            <person name="Jiang F."/>
            <person name="Wang X."/>
            <person name="Yang P."/>
            <person name="Bao Y."/>
            <person name="Zhao W."/>
            <person name="Wang W."/>
            <person name="Lu H."/>
            <person name="Wang Q."/>
            <person name="Cui N."/>
            <person name="Li J."/>
            <person name="Chen X."/>
            <person name="Luo L."/>
            <person name="Yu J."/>
            <person name="Kang L."/>
            <person name="Cui F."/>
        </authorList>
    </citation>
    <scope>NUCLEOTIDE SEQUENCE [LARGE SCALE GENOMIC DNA]</scope>
    <source>
        <strain evidence="4">Lst14</strain>
    </source>
</reference>
<protein>
    <recommendedName>
        <fullName evidence="3">DUF4773 domain-containing protein</fullName>
    </recommendedName>
</protein>
<evidence type="ECO:0000259" key="3">
    <source>
        <dbReference type="Pfam" id="PF15998"/>
    </source>
</evidence>
<feature type="region of interest" description="Disordered" evidence="1">
    <location>
        <begin position="354"/>
        <end position="609"/>
    </location>
</feature>
<feature type="compositionally biased region" description="Acidic residues" evidence="1">
    <location>
        <begin position="194"/>
        <end position="238"/>
    </location>
</feature>
<keyword evidence="5" id="KW-1185">Reference proteome</keyword>
<dbReference type="AlphaFoldDB" id="A0A482XDU3"/>
<feature type="compositionally biased region" description="Polar residues" evidence="1">
    <location>
        <begin position="377"/>
        <end position="388"/>
    </location>
</feature>
<feature type="compositionally biased region" description="Acidic residues" evidence="1">
    <location>
        <begin position="487"/>
        <end position="502"/>
    </location>
</feature>
<evidence type="ECO:0000313" key="4">
    <source>
        <dbReference type="EMBL" id="RZF44165.1"/>
    </source>
</evidence>
<gene>
    <name evidence="4" type="ORF">LSTR_LSTR003805</name>
</gene>
<dbReference type="InterPro" id="IPR031941">
    <property type="entry name" value="DUF4773"/>
</dbReference>
<dbReference type="EMBL" id="QKKF02011224">
    <property type="protein sequence ID" value="RZF44165.1"/>
    <property type="molecule type" value="Genomic_DNA"/>
</dbReference>
<feature type="compositionally biased region" description="Basic and acidic residues" evidence="1">
    <location>
        <begin position="450"/>
        <end position="477"/>
    </location>
</feature>
<feature type="domain" description="DUF4773" evidence="3">
    <location>
        <begin position="59"/>
        <end position="174"/>
    </location>
</feature>
<feature type="region of interest" description="Disordered" evidence="1">
    <location>
        <begin position="181"/>
        <end position="239"/>
    </location>
</feature>
<name>A0A482XDU3_LAOST</name>
<dbReference type="Pfam" id="PF15998">
    <property type="entry name" value="DUF4773"/>
    <property type="match status" value="1"/>
</dbReference>
<feature type="chain" id="PRO_5019784849" description="DUF4773 domain-containing protein" evidence="2">
    <location>
        <begin position="22"/>
        <end position="653"/>
    </location>
</feature>
<keyword evidence="2" id="KW-0732">Signal</keyword>
<proteinExistence type="predicted"/>
<dbReference type="InParanoid" id="A0A482XDU3"/>
<feature type="compositionally biased region" description="Acidic residues" evidence="1">
    <location>
        <begin position="414"/>
        <end position="428"/>
    </location>
</feature>
<feature type="compositionally biased region" description="Low complexity" evidence="1">
    <location>
        <begin position="354"/>
        <end position="369"/>
    </location>
</feature>
<dbReference type="PANTHER" id="PTHR36299:SF3">
    <property type="entry name" value="FI03431P"/>
    <property type="match status" value="1"/>
</dbReference>
<dbReference type="InterPro" id="IPR016024">
    <property type="entry name" value="ARM-type_fold"/>
</dbReference>
<evidence type="ECO:0000313" key="5">
    <source>
        <dbReference type="Proteomes" id="UP000291343"/>
    </source>
</evidence>
<feature type="compositionally biased region" description="Low complexity" evidence="1">
    <location>
        <begin position="592"/>
        <end position="601"/>
    </location>
</feature>
<dbReference type="STRING" id="195883.A0A482XDU3"/>
<dbReference type="Proteomes" id="UP000291343">
    <property type="component" value="Unassembled WGS sequence"/>
</dbReference>
<feature type="compositionally biased region" description="Polar residues" evidence="1">
    <location>
        <begin position="400"/>
        <end position="413"/>
    </location>
</feature>
<evidence type="ECO:0000256" key="1">
    <source>
        <dbReference type="SAM" id="MobiDB-lite"/>
    </source>
</evidence>
<comment type="caution">
    <text evidence="4">The sequence shown here is derived from an EMBL/GenBank/DDBJ whole genome shotgun (WGS) entry which is preliminary data.</text>
</comment>